<dbReference type="CDD" id="cd09917">
    <property type="entry name" value="F-box_SF"/>
    <property type="match status" value="1"/>
</dbReference>
<feature type="domain" description="F-box" evidence="1">
    <location>
        <begin position="6"/>
        <end position="54"/>
    </location>
</feature>
<dbReference type="PROSITE" id="PS50181">
    <property type="entry name" value="FBOX"/>
    <property type="match status" value="1"/>
</dbReference>
<dbReference type="SUPFAM" id="SSF81383">
    <property type="entry name" value="F-box domain"/>
    <property type="match status" value="1"/>
</dbReference>
<evidence type="ECO:0000313" key="2">
    <source>
        <dbReference type="EMBL" id="KAJ4457507.1"/>
    </source>
</evidence>
<sequence>MIGDIVDPFQRLPDEIICVIFQKLSPTSIVSFECVSRRLRMTVRRLDDPIWKDHFYRSFRSKNPNRLPSCFPTWKTLYFFSLSRARVDKRQRVVQKQREQTVRDVSRAILPAAAIIAGASTSLFFYNLACGLAEVMWDVLETFLPVLQRLRATLTAHGRPTAASPFGTFLDRAVTSILRSVWRALPVGLRFPLRVGWVLCSTPFRWLALLVLRLPFRITGAIKIPATRGAAFLRQWVCRYVHG</sequence>
<evidence type="ECO:0000313" key="3">
    <source>
        <dbReference type="Proteomes" id="UP001141327"/>
    </source>
</evidence>
<proteinExistence type="predicted"/>
<organism evidence="2 3">
    <name type="scientific">Paratrimastix pyriformis</name>
    <dbReference type="NCBI Taxonomy" id="342808"/>
    <lineage>
        <taxon>Eukaryota</taxon>
        <taxon>Metamonada</taxon>
        <taxon>Preaxostyla</taxon>
        <taxon>Paratrimastigidae</taxon>
        <taxon>Paratrimastix</taxon>
    </lineage>
</organism>
<dbReference type="Pfam" id="PF00646">
    <property type="entry name" value="F-box"/>
    <property type="match status" value="1"/>
</dbReference>
<dbReference type="Gene3D" id="1.20.1280.50">
    <property type="match status" value="1"/>
</dbReference>
<accession>A0ABQ8UGK1</accession>
<dbReference type="InterPro" id="IPR001810">
    <property type="entry name" value="F-box_dom"/>
</dbReference>
<dbReference type="EMBL" id="JAPMOS010000045">
    <property type="protein sequence ID" value="KAJ4457507.1"/>
    <property type="molecule type" value="Genomic_DNA"/>
</dbReference>
<name>A0ABQ8UGK1_9EUKA</name>
<gene>
    <name evidence="2" type="ORF">PAPYR_6984</name>
</gene>
<comment type="caution">
    <text evidence="2">The sequence shown here is derived from an EMBL/GenBank/DDBJ whole genome shotgun (WGS) entry which is preliminary data.</text>
</comment>
<keyword evidence="3" id="KW-1185">Reference proteome</keyword>
<reference evidence="2" key="1">
    <citation type="journal article" date="2022" name="bioRxiv">
        <title>Genomics of Preaxostyla Flagellates Illuminates Evolutionary Transitions and the Path Towards Mitochondrial Loss.</title>
        <authorList>
            <person name="Novak L.V.F."/>
            <person name="Treitli S.C."/>
            <person name="Pyrih J."/>
            <person name="Halakuc P."/>
            <person name="Pipaliya S.V."/>
            <person name="Vacek V."/>
            <person name="Brzon O."/>
            <person name="Soukal P."/>
            <person name="Eme L."/>
            <person name="Dacks J.B."/>
            <person name="Karnkowska A."/>
            <person name="Elias M."/>
            <person name="Hampl V."/>
        </authorList>
    </citation>
    <scope>NUCLEOTIDE SEQUENCE</scope>
    <source>
        <strain evidence="2">RCP-MX</strain>
    </source>
</reference>
<evidence type="ECO:0000259" key="1">
    <source>
        <dbReference type="PROSITE" id="PS50181"/>
    </source>
</evidence>
<dbReference type="InterPro" id="IPR036047">
    <property type="entry name" value="F-box-like_dom_sf"/>
</dbReference>
<dbReference type="SMART" id="SM00256">
    <property type="entry name" value="FBOX"/>
    <property type="match status" value="1"/>
</dbReference>
<dbReference type="Proteomes" id="UP001141327">
    <property type="component" value="Unassembled WGS sequence"/>
</dbReference>
<protein>
    <recommendedName>
        <fullName evidence="1">F-box domain-containing protein</fullName>
    </recommendedName>
</protein>